<evidence type="ECO:0000256" key="8">
    <source>
        <dbReference type="SAM" id="Phobius"/>
    </source>
</evidence>
<proteinExistence type="inferred from homology"/>
<dbReference type="PANTHER" id="PTHR31595:SF57">
    <property type="entry name" value="OS04G0481900 PROTEIN"/>
    <property type="match status" value="1"/>
</dbReference>
<sequence>MELTTIVNALKSGDDRIFLSTPIFLGIVTIPGMLQWKLLMMPCNKVSTQTKQIVSLPLLFIQLLIPIILAGGHRALTIIAGLFLFNTVLRCSEALYITPWIKKGTEAYIDPDKIHQDLWSCLHRPIMPKKNKNEKLPQQRPWYHLIPYLLIGMLFTDFMASWFSTFSGQDVFDIQKERSGLFFIFFVIAVVLLTTAINTIGYILQLIYTFTYGGGSYDPNEWRPLMNYPIIATSCNDIWNHRWHQLFRSIWIAVPFRPVLLLLGKMNDANNIDEKTQEQKNKKTSSTRSSTLHVAMATLSVFFVSGLMHEYLVLCGAGIQVYWNTFIGQECLFFTLHGCAVCLERFVQPYLKVKEGFVAEALKRIWVIWFSFRVFPLFLNGFAFWELWNANPFNAFTPYFLDHVWRKYPILREFCGSYL</sequence>
<dbReference type="GO" id="GO:0008374">
    <property type="term" value="F:O-acyltransferase activity"/>
    <property type="evidence" value="ECO:0007669"/>
    <property type="project" value="InterPro"/>
</dbReference>
<feature type="transmembrane region" description="Helical" evidence="8">
    <location>
        <begin position="290"/>
        <end position="309"/>
    </location>
</feature>
<keyword evidence="4" id="KW-0808">Transferase</keyword>
<evidence type="ECO:0000313" key="10">
    <source>
        <dbReference type="EMBL" id="KAG2227518.1"/>
    </source>
</evidence>
<evidence type="ECO:0000256" key="6">
    <source>
        <dbReference type="ARBA" id="ARBA00022989"/>
    </source>
</evidence>
<keyword evidence="5 8" id="KW-0812">Transmembrane</keyword>
<accession>A0A8H7SG76</accession>
<dbReference type="InterPro" id="IPR032805">
    <property type="entry name" value="Wax_synthase_dom"/>
</dbReference>
<keyword evidence="11" id="KW-1185">Reference proteome</keyword>
<comment type="similarity">
    <text evidence="3">Belongs to the wax synthase family.</text>
</comment>
<dbReference type="PANTHER" id="PTHR31595">
    <property type="entry name" value="LONG-CHAIN-ALCOHOL O-FATTY-ACYLTRANSFERASE 3-RELATED"/>
    <property type="match status" value="1"/>
</dbReference>
<organism evidence="10 11">
    <name type="scientific">Circinella minor</name>
    <dbReference type="NCBI Taxonomy" id="1195481"/>
    <lineage>
        <taxon>Eukaryota</taxon>
        <taxon>Fungi</taxon>
        <taxon>Fungi incertae sedis</taxon>
        <taxon>Mucoromycota</taxon>
        <taxon>Mucoromycotina</taxon>
        <taxon>Mucoromycetes</taxon>
        <taxon>Mucorales</taxon>
        <taxon>Lichtheimiaceae</taxon>
        <taxon>Circinella</taxon>
    </lineage>
</organism>
<evidence type="ECO:0000256" key="5">
    <source>
        <dbReference type="ARBA" id="ARBA00022692"/>
    </source>
</evidence>
<dbReference type="Pfam" id="PF13813">
    <property type="entry name" value="MBOAT_2"/>
    <property type="match status" value="1"/>
</dbReference>
<reference evidence="10 11" key="1">
    <citation type="submission" date="2020-12" db="EMBL/GenBank/DDBJ databases">
        <title>Metabolic potential, ecology and presence of endohyphal bacteria is reflected in genomic diversity of Mucoromycotina.</title>
        <authorList>
            <person name="Muszewska A."/>
            <person name="Okrasinska A."/>
            <person name="Steczkiewicz K."/>
            <person name="Drgas O."/>
            <person name="Orlowska M."/>
            <person name="Perlinska-Lenart U."/>
            <person name="Aleksandrzak-Piekarczyk T."/>
            <person name="Szatraj K."/>
            <person name="Zielenkiewicz U."/>
            <person name="Pilsyk S."/>
            <person name="Malc E."/>
            <person name="Mieczkowski P."/>
            <person name="Kruszewska J.S."/>
            <person name="Biernat P."/>
            <person name="Pawlowska J."/>
        </authorList>
    </citation>
    <scope>NUCLEOTIDE SEQUENCE [LARGE SCALE GENOMIC DNA]</scope>
    <source>
        <strain evidence="10 11">CBS 142.35</strain>
    </source>
</reference>
<dbReference type="GO" id="GO:0006629">
    <property type="term" value="P:lipid metabolic process"/>
    <property type="evidence" value="ECO:0007669"/>
    <property type="project" value="InterPro"/>
</dbReference>
<feature type="transmembrane region" description="Helical" evidence="8">
    <location>
        <begin position="364"/>
        <end position="385"/>
    </location>
</feature>
<feature type="transmembrane region" description="Helical" evidence="8">
    <location>
        <begin position="142"/>
        <end position="163"/>
    </location>
</feature>
<evidence type="ECO:0000259" key="9">
    <source>
        <dbReference type="Pfam" id="PF13813"/>
    </source>
</evidence>
<protein>
    <recommendedName>
        <fullName evidence="9">Wax synthase domain-containing protein</fullName>
    </recommendedName>
</protein>
<evidence type="ECO:0000256" key="4">
    <source>
        <dbReference type="ARBA" id="ARBA00022679"/>
    </source>
</evidence>
<dbReference type="Proteomes" id="UP000646827">
    <property type="component" value="Unassembled WGS sequence"/>
</dbReference>
<comment type="subcellular location">
    <subcellularLocation>
        <location evidence="1">Membrane</location>
        <topology evidence="1">Multi-pass membrane protein</topology>
    </subcellularLocation>
</comment>
<feature type="transmembrane region" description="Helical" evidence="8">
    <location>
        <begin position="183"/>
        <end position="204"/>
    </location>
</feature>
<dbReference type="OrthoDB" id="1077582at2759"/>
<keyword evidence="6 8" id="KW-1133">Transmembrane helix</keyword>
<gene>
    <name evidence="10" type="ORF">INT45_002203</name>
</gene>
<dbReference type="InterPro" id="IPR044851">
    <property type="entry name" value="Wax_synthase"/>
</dbReference>
<comment type="pathway">
    <text evidence="2">Secondary metabolite biosynthesis.</text>
</comment>
<keyword evidence="7 8" id="KW-0472">Membrane</keyword>
<feature type="transmembrane region" description="Helical" evidence="8">
    <location>
        <begin position="321"/>
        <end position="343"/>
    </location>
</feature>
<evidence type="ECO:0000313" key="11">
    <source>
        <dbReference type="Proteomes" id="UP000646827"/>
    </source>
</evidence>
<evidence type="ECO:0000256" key="3">
    <source>
        <dbReference type="ARBA" id="ARBA00007282"/>
    </source>
</evidence>
<feature type="transmembrane region" description="Helical" evidence="8">
    <location>
        <begin position="17"/>
        <end position="34"/>
    </location>
</feature>
<evidence type="ECO:0000256" key="2">
    <source>
        <dbReference type="ARBA" id="ARBA00005179"/>
    </source>
</evidence>
<feature type="domain" description="Wax synthase" evidence="9">
    <location>
        <begin position="222"/>
        <end position="314"/>
    </location>
</feature>
<dbReference type="AlphaFoldDB" id="A0A8H7SG76"/>
<dbReference type="GO" id="GO:0016020">
    <property type="term" value="C:membrane"/>
    <property type="evidence" value="ECO:0007669"/>
    <property type="project" value="UniProtKB-SubCell"/>
</dbReference>
<evidence type="ECO:0000256" key="1">
    <source>
        <dbReference type="ARBA" id="ARBA00004141"/>
    </source>
</evidence>
<evidence type="ECO:0000256" key="7">
    <source>
        <dbReference type="ARBA" id="ARBA00023136"/>
    </source>
</evidence>
<name>A0A8H7SG76_9FUNG</name>
<dbReference type="EMBL" id="JAEPRB010000006">
    <property type="protein sequence ID" value="KAG2227518.1"/>
    <property type="molecule type" value="Genomic_DNA"/>
</dbReference>
<comment type="caution">
    <text evidence="10">The sequence shown here is derived from an EMBL/GenBank/DDBJ whole genome shotgun (WGS) entry which is preliminary data.</text>
</comment>